<feature type="compositionally biased region" description="Acidic residues" evidence="12">
    <location>
        <begin position="326"/>
        <end position="339"/>
    </location>
</feature>
<feature type="region of interest" description="Disordered" evidence="12">
    <location>
        <begin position="906"/>
        <end position="929"/>
    </location>
</feature>
<feature type="region of interest" description="Disordered" evidence="12">
    <location>
        <begin position="173"/>
        <end position="215"/>
    </location>
</feature>
<evidence type="ECO:0000256" key="4">
    <source>
        <dbReference type="ARBA" id="ARBA00022723"/>
    </source>
</evidence>
<feature type="region of interest" description="Disordered" evidence="12">
    <location>
        <begin position="323"/>
        <end position="382"/>
    </location>
</feature>
<dbReference type="InterPro" id="IPR040025">
    <property type="entry name" value="Znf622/Rei1/Reh1"/>
</dbReference>
<evidence type="ECO:0000313" key="15">
    <source>
        <dbReference type="Proteomes" id="UP000830671"/>
    </source>
</evidence>
<dbReference type="InterPro" id="IPR013087">
    <property type="entry name" value="Znf_C2H2_type"/>
</dbReference>
<dbReference type="AlphaFoldDB" id="A0A9Q8SAZ4"/>
<dbReference type="SMART" id="SM00355">
    <property type="entry name" value="ZnF_C2H2"/>
    <property type="match status" value="4"/>
</dbReference>
<keyword evidence="6" id="KW-0547">Nucleotide-binding</keyword>
<proteinExistence type="inferred from homology"/>
<feature type="region of interest" description="Disordered" evidence="12">
    <location>
        <begin position="506"/>
        <end position="535"/>
    </location>
</feature>
<dbReference type="PANTHER" id="PTHR13182">
    <property type="entry name" value="ZINC FINGER PROTEIN 622"/>
    <property type="match status" value="1"/>
</dbReference>
<evidence type="ECO:0000256" key="1">
    <source>
        <dbReference type="ARBA" id="ARBA00004496"/>
    </source>
</evidence>
<dbReference type="Pfam" id="PF12171">
    <property type="entry name" value="zf-C2H2_jaz"/>
    <property type="match status" value="1"/>
</dbReference>
<accession>A0A9Q8SAZ4</accession>
<feature type="compositionally biased region" description="Polar residues" evidence="12">
    <location>
        <begin position="637"/>
        <end position="646"/>
    </location>
</feature>
<evidence type="ECO:0000259" key="13">
    <source>
        <dbReference type="PROSITE" id="PS00028"/>
    </source>
</evidence>
<dbReference type="SUPFAM" id="SSF52540">
    <property type="entry name" value="P-loop containing nucleoside triphosphate hydrolases"/>
    <property type="match status" value="1"/>
</dbReference>
<evidence type="ECO:0000256" key="2">
    <source>
        <dbReference type="ARBA" id="ARBA00022490"/>
    </source>
</evidence>
<keyword evidence="9" id="KW-0460">Magnesium</keyword>
<keyword evidence="8" id="KW-0862">Zinc</keyword>
<feature type="region of interest" description="Disordered" evidence="12">
    <location>
        <begin position="616"/>
        <end position="688"/>
    </location>
</feature>
<feature type="region of interest" description="Disordered" evidence="12">
    <location>
        <begin position="1089"/>
        <end position="1124"/>
    </location>
</feature>
<dbReference type="InterPro" id="IPR030393">
    <property type="entry name" value="G_ENGB_dom"/>
</dbReference>
<feature type="domain" description="C2H2-type" evidence="13">
    <location>
        <begin position="92"/>
        <end position="114"/>
    </location>
</feature>
<dbReference type="GeneID" id="73334444"/>
<keyword evidence="10" id="KW-0342">GTP-binding</keyword>
<reference evidence="14" key="1">
    <citation type="journal article" date="2021" name="Mol. Plant Microbe Interact.">
        <title>Complete Genome Sequence of the Plant-Pathogenic Fungus Colletotrichum lupini.</title>
        <authorList>
            <person name="Baroncelli R."/>
            <person name="Pensec F."/>
            <person name="Da Lio D."/>
            <person name="Boufleur T."/>
            <person name="Vicente I."/>
            <person name="Sarrocco S."/>
            <person name="Picot A."/>
            <person name="Baraldi E."/>
            <person name="Sukno S."/>
            <person name="Thon M."/>
            <person name="Le Floch G."/>
        </authorList>
    </citation>
    <scope>NUCLEOTIDE SEQUENCE</scope>
    <source>
        <strain evidence="14">IMI 504893</strain>
    </source>
</reference>
<dbReference type="Pfam" id="PF12756">
    <property type="entry name" value="zf-C2H2_2"/>
    <property type="match status" value="1"/>
</dbReference>
<evidence type="ECO:0000256" key="12">
    <source>
        <dbReference type="SAM" id="MobiDB-lite"/>
    </source>
</evidence>
<feature type="compositionally biased region" description="Basic and acidic residues" evidence="12">
    <location>
        <begin position="616"/>
        <end position="633"/>
    </location>
</feature>
<dbReference type="PROSITE" id="PS00028">
    <property type="entry name" value="ZINC_FINGER_C2H2_1"/>
    <property type="match status" value="2"/>
</dbReference>
<keyword evidence="15" id="KW-1185">Reference proteome</keyword>
<dbReference type="InterPro" id="IPR003604">
    <property type="entry name" value="Matrin/U1-like-C_Znf_C2H2"/>
</dbReference>
<dbReference type="SMART" id="SM00451">
    <property type="entry name" value="ZnF_U1"/>
    <property type="match status" value="2"/>
</dbReference>
<evidence type="ECO:0000256" key="6">
    <source>
        <dbReference type="ARBA" id="ARBA00022741"/>
    </source>
</evidence>
<dbReference type="Proteomes" id="UP000830671">
    <property type="component" value="Chromosome 1"/>
</dbReference>
<evidence type="ECO:0000256" key="5">
    <source>
        <dbReference type="ARBA" id="ARBA00022737"/>
    </source>
</evidence>
<feature type="compositionally biased region" description="Basic and acidic residues" evidence="12">
    <location>
        <begin position="755"/>
        <end position="764"/>
    </location>
</feature>
<keyword evidence="7" id="KW-0863">Zinc-finger</keyword>
<feature type="compositionally biased region" description="Basic and acidic residues" evidence="12">
    <location>
        <begin position="198"/>
        <end position="209"/>
    </location>
</feature>
<dbReference type="GO" id="GO:0008270">
    <property type="term" value="F:zinc ion binding"/>
    <property type="evidence" value="ECO:0007669"/>
    <property type="project" value="UniProtKB-KW"/>
</dbReference>
<keyword evidence="4" id="KW-0479">Metal-binding</keyword>
<comment type="similarity">
    <text evidence="11">Belongs to the REI1 family.</text>
</comment>
<dbReference type="CDD" id="cd01876">
    <property type="entry name" value="YihA_EngB"/>
    <property type="match status" value="1"/>
</dbReference>
<comment type="subcellular location">
    <subcellularLocation>
        <location evidence="1">Cytoplasm</location>
    </subcellularLocation>
</comment>
<dbReference type="KEGG" id="clup:CLUP02_00384"/>
<evidence type="ECO:0000256" key="3">
    <source>
        <dbReference type="ARBA" id="ARBA00022517"/>
    </source>
</evidence>
<dbReference type="GO" id="GO:0005737">
    <property type="term" value="C:cytoplasm"/>
    <property type="evidence" value="ECO:0007669"/>
    <property type="project" value="UniProtKB-SubCell"/>
</dbReference>
<evidence type="ECO:0000256" key="10">
    <source>
        <dbReference type="ARBA" id="ARBA00023134"/>
    </source>
</evidence>
<feature type="compositionally biased region" description="Acidic residues" evidence="12">
    <location>
        <begin position="356"/>
        <end position="370"/>
    </location>
</feature>
<feature type="region of interest" description="Disordered" evidence="12">
    <location>
        <begin position="740"/>
        <end position="764"/>
    </location>
</feature>
<keyword evidence="5" id="KW-0677">Repeat</keyword>
<feature type="domain" description="C2H2-type" evidence="13">
    <location>
        <begin position="27"/>
        <end position="49"/>
    </location>
</feature>
<feature type="compositionally biased region" description="Basic residues" evidence="12">
    <location>
        <begin position="740"/>
        <end position="750"/>
    </location>
</feature>
<evidence type="ECO:0000313" key="14">
    <source>
        <dbReference type="EMBL" id="UQC73738.1"/>
    </source>
</evidence>
<evidence type="ECO:0000256" key="9">
    <source>
        <dbReference type="ARBA" id="ARBA00022842"/>
    </source>
</evidence>
<dbReference type="EMBL" id="CP019471">
    <property type="protein sequence ID" value="UQC73738.1"/>
    <property type="molecule type" value="Genomic_DNA"/>
</dbReference>
<dbReference type="InterPro" id="IPR022755">
    <property type="entry name" value="Znf_C2H2_jaz"/>
</dbReference>
<dbReference type="GO" id="GO:0005525">
    <property type="term" value="F:GTP binding"/>
    <property type="evidence" value="ECO:0007669"/>
    <property type="project" value="UniProtKB-KW"/>
</dbReference>
<name>A0A9Q8SAZ4_9PEZI</name>
<dbReference type="RefSeq" id="XP_049135391.1">
    <property type="nucleotide sequence ID" value="XM_049279434.1"/>
</dbReference>
<dbReference type="InterPro" id="IPR036236">
    <property type="entry name" value="Znf_C2H2_sf"/>
</dbReference>
<keyword evidence="2" id="KW-0963">Cytoplasm</keyword>
<evidence type="ECO:0000256" key="8">
    <source>
        <dbReference type="ARBA" id="ARBA00022833"/>
    </source>
</evidence>
<dbReference type="GO" id="GO:0042273">
    <property type="term" value="P:ribosomal large subunit biogenesis"/>
    <property type="evidence" value="ECO:0007669"/>
    <property type="project" value="TreeGrafter"/>
</dbReference>
<dbReference type="Gene3D" id="3.30.160.60">
    <property type="entry name" value="Classic Zinc Finger"/>
    <property type="match status" value="1"/>
</dbReference>
<dbReference type="GO" id="GO:0003676">
    <property type="term" value="F:nucleic acid binding"/>
    <property type="evidence" value="ECO:0007669"/>
    <property type="project" value="InterPro"/>
</dbReference>
<dbReference type="InterPro" id="IPR027417">
    <property type="entry name" value="P-loop_NTPase"/>
</dbReference>
<keyword evidence="3" id="KW-0690">Ribosome biogenesis</keyword>
<dbReference type="InterPro" id="IPR006073">
    <property type="entry name" value="GTP-bd"/>
</dbReference>
<feature type="compositionally biased region" description="Basic and acidic residues" evidence="12">
    <location>
        <begin position="400"/>
        <end position="419"/>
    </location>
</feature>
<protein>
    <submittedName>
        <fullName evidence="14">Zinc finger protein Yan</fullName>
    </submittedName>
</protein>
<dbReference type="Gene3D" id="3.40.50.300">
    <property type="entry name" value="P-loop containing nucleotide triphosphate hydrolases"/>
    <property type="match status" value="1"/>
</dbReference>
<dbReference type="PANTHER" id="PTHR13182:SF8">
    <property type="entry name" value="CYTOPLASMIC 60S SUBUNIT BIOGENESIS FACTOR ZNF622"/>
    <property type="match status" value="1"/>
</dbReference>
<feature type="compositionally biased region" description="Basic and acidic residues" evidence="12">
    <location>
        <begin position="173"/>
        <end position="183"/>
    </location>
</feature>
<dbReference type="GO" id="GO:0030687">
    <property type="term" value="C:preribosome, large subunit precursor"/>
    <property type="evidence" value="ECO:0007669"/>
    <property type="project" value="TreeGrafter"/>
</dbReference>
<evidence type="ECO:0000256" key="11">
    <source>
        <dbReference type="ARBA" id="ARBA00034126"/>
    </source>
</evidence>
<feature type="compositionally biased region" description="Low complexity" evidence="12">
    <location>
        <begin position="651"/>
        <end position="662"/>
    </location>
</feature>
<dbReference type="Pfam" id="PF01926">
    <property type="entry name" value="MMR_HSR1"/>
    <property type="match status" value="1"/>
</dbReference>
<dbReference type="SUPFAM" id="SSF57667">
    <property type="entry name" value="beta-beta-alpha zinc fingers"/>
    <property type="match status" value="1"/>
</dbReference>
<evidence type="ECO:0000256" key="7">
    <source>
        <dbReference type="ARBA" id="ARBA00022771"/>
    </source>
</evidence>
<organism evidence="14 15">
    <name type="scientific">Colletotrichum lupini</name>
    <dbReference type="NCBI Taxonomy" id="145971"/>
    <lineage>
        <taxon>Eukaryota</taxon>
        <taxon>Fungi</taxon>
        <taxon>Dikarya</taxon>
        <taxon>Ascomycota</taxon>
        <taxon>Pezizomycotina</taxon>
        <taxon>Sordariomycetes</taxon>
        <taxon>Hypocreomycetidae</taxon>
        <taxon>Glomerellales</taxon>
        <taxon>Glomerellaceae</taxon>
        <taxon>Colletotrichum</taxon>
        <taxon>Colletotrichum acutatum species complex</taxon>
    </lineage>
</organism>
<feature type="compositionally biased region" description="Basic and acidic residues" evidence="12">
    <location>
        <begin position="515"/>
        <end position="528"/>
    </location>
</feature>
<gene>
    <name evidence="14" type="ORF">CLUP02_00384</name>
</gene>
<sequence length="1182" mass="132190">MASVDVAALGAVPANGGATTASHPYTCNTCSVAYRNIDLQRGHMKSDWHRYNLKRRVASLPPIASEVFNEKVLQARAVQTAEAEKALFERSCDACQKSYSSENAYQNHLTSQKHKVRVAAIARRKGGVADDASSVMSSTFSLGEPIAVDKESELDSEAEEEFTQVVEGLKKTNIHESHGERPSPVKRPSNPHLSAQGQREDVNMNRDSESATPVQSKPEIAWTIKSCLFCNYESPSVSLNANHMERFHDMFIPEKQYLVDLDGLLQHLQERVHDGHQCLYCFKTKKTAFAVQTHMRDKGHCKIPYDTEEVQLDIGDFYDFRSTYSDGEDSDEEEDEADENGGAKLGLKRPTKLVGEDGEEVEEGGDDGWETDSSASSLDSDELTAFTADGKYEQFERLDKHPHHSTNDPRARHQADGWHSHAHKHTRAVFYDEYELHLPSGKAVGHRSHNRYFRQNLHNYPTEEERAERLAIEAGSGSGDEMDVDGREVATTGDRKTRNRAIARRDAAGMAGASDKQKRVVRQEEVRGRSTATRHQKRYDYGVSEKLNNQKNFYYRYQAGVSFGTIGNEYQIFRTIIWFSYLARENRWMSSRPTYNAWLPQPDADGWYDGRKHPRRLEEFDNGKTRAREDQRVRANTRLSPPSRSGGTPARRSGSDFSSRSSEVLNILVEEESSPAKEATQGRWTAGTQEEGWRFCTNGFILGGPILISSQPKLSQEELDKISKPKDVWEARSLYFVPPKRSKEHQKPIRQPKPPKPEPSRRNRDAAAMIASPDAIKAAISISEKDLRLARRPPPPPPEIELEGDGGSLVADPIANDDVLPHALAARFFLSPPATFLYSAFRLKHHPLNTTTPEICVVGASNCGKSSFINALTGAASLAKVSDRAGKTVSMNAYGVGPLTGLPFRKPVASPSSSSSEGGGATKEEKPEHGIILVDTPGYGYASHEEWGREIVEYINKRTMLRGIVLLLSSEKKVSEKDAQIVKLLADAGRPVMLVFTKMDKALSRKAREEGGIAQRLREAERCFARTGWDGWVKRVYITAARMERDKSWKVDEGTRSGAAGMAGVRMGVLELAGVREFVAPEKASKMVAQRRAAQKSQKTQDKGGEEEEEKRLEPGKALESDPAAWSGDVVSFEELEKKFGDWIRTDWAREHFTHKLRETPMMNQRFDKFHHMELLGSSVSV</sequence>
<feature type="compositionally biased region" description="Basic and acidic residues" evidence="12">
    <location>
        <begin position="1099"/>
        <end position="1120"/>
    </location>
</feature>
<feature type="region of interest" description="Disordered" evidence="12">
    <location>
        <begin position="400"/>
        <end position="420"/>
    </location>
</feature>
<dbReference type="InterPro" id="IPR041661">
    <property type="entry name" value="ZN622/Rei1/Reh1_Znf-C2H2"/>
</dbReference>